<evidence type="ECO:0000256" key="2">
    <source>
        <dbReference type="ARBA" id="ARBA00022692"/>
    </source>
</evidence>
<feature type="transmembrane region" description="Helical" evidence="5">
    <location>
        <begin position="12"/>
        <end position="36"/>
    </location>
</feature>
<dbReference type="GO" id="GO:0005886">
    <property type="term" value="C:plasma membrane"/>
    <property type="evidence" value="ECO:0007669"/>
    <property type="project" value="TreeGrafter"/>
</dbReference>
<organism evidence="7 8">
    <name type="scientific">Adhaeribacter aerolatus</name>
    <dbReference type="NCBI Taxonomy" id="670289"/>
    <lineage>
        <taxon>Bacteria</taxon>
        <taxon>Pseudomonadati</taxon>
        <taxon>Bacteroidota</taxon>
        <taxon>Cytophagia</taxon>
        <taxon>Cytophagales</taxon>
        <taxon>Hymenobacteraceae</taxon>
        <taxon>Adhaeribacter</taxon>
    </lineage>
</organism>
<evidence type="ECO:0000256" key="3">
    <source>
        <dbReference type="ARBA" id="ARBA00022989"/>
    </source>
</evidence>
<dbReference type="EMBL" id="BJYS01000006">
    <property type="protein sequence ID" value="GEO03540.1"/>
    <property type="molecule type" value="Genomic_DNA"/>
</dbReference>
<sequence length="151" mass="16490">MQDLFQNPAVLWFIAGLALLLAELALPGLIILFFGVGAWLTALVYLFFDIGFNTQLVVFMLSSVLALALLRRYLLKTDNATVTFLNTNELNQDFIGHTCTVSEPIAPGPAGGRVQFRGTNWKARAEVPVTAGETVRIIAQDSIVLIVEPLT</sequence>
<dbReference type="Pfam" id="PF01957">
    <property type="entry name" value="NfeD"/>
    <property type="match status" value="1"/>
</dbReference>
<evidence type="ECO:0000256" key="5">
    <source>
        <dbReference type="SAM" id="Phobius"/>
    </source>
</evidence>
<accession>A0A512AV22</accession>
<dbReference type="RefSeq" id="WP_146895984.1">
    <property type="nucleotide sequence ID" value="NZ_BJYS01000006.1"/>
</dbReference>
<keyword evidence="3 5" id="KW-1133">Transmembrane helix</keyword>
<name>A0A512AV22_9BACT</name>
<comment type="caution">
    <text evidence="7">The sequence shown here is derived from an EMBL/GenBank/DDBJ whole genome shotgun (WGS) entry which is preliminary data.</text>
</comment>
<comment type="subcellular location">
    <subcellularLocation>
        <location evidence="1">Membrane</location>
        <topology evidence="1">Multi-pass membrane protein</topology>
    </subcellularLocation>
</comment>
<dbReference type="PANTHER" id="PTHR33507:SF3">
    <property type="entry name" value="INNER MEMBRANE PROTEIN YBBJ"/>
    <property type="match status" value="1"/>
</dbReference>
<dbReference type="SUPFAM" id="SSF141322">
    <property type="entry name" value="NfeD domain-like"/>
    <property type="match status" value="1"/>
</dbReference>
<keyword evidence="2 5" id="KW-0812">Transmembrane</keyword>
<dbReference type="PANTHER" id="PTHR33507">
    <property type="entry name" value="INNER MEMBRANE PROTEIN YBBJ"/>
    <property type="match status" value="1"/>
</dbReference>
<protein>
    <submittedName>
        <fullName evidence="7">Membrane protein</fullName>
    </submittedName>
</protein>
<proteinExistence type="predicted"/>
<feature type="domain" description="NfeD-like C-terminal" evidence="6">
    <location>
        <begin position="93"/>
        <end position="149"/>
    </location>
</feature>
<evidence type="ECO:0000256" key="4">
    <source>
        <dbReference type="ARBA" id="ARBA00023136"/>
    </source>
</evidence>
<dbReference type="AlphaFoldDB" id="A0A512AV22"/>
<keyword evidence="4 5" id="KW-0472">Membrane</keyword>
<reference evidence="7 8" key="1">
    <citation type="submission" date="2019-07" db="EMBL/GenBank/DDBJ databases">
        <title>Whole genome shotgun sequence of Adhaeribacter aerolatus NBRC 106133.</title>
        <authorList>
            <person name="Hosoyama A."/>
            <person name="Uohara A."/>
            <person name="Ohji S."/>
            <person name="Ichikawa N."/>
        </authorList>
    </citation>
    <scope>NUCLEOTIDE SEQUENCE [LARGE SCALE GENOMIC DNA]</scope>
    <source>
        <strain evidence="7 8">NBRC 106133</strain>
    </source>
</reference>
<dbReference type="Proteomes" id="UP000321532">
    <property type="component" value="Unassembled WGS sequence"/>
</dbReference>
<gene>
    <name evidence="7" type="ORF">AAE02nite_12040</name>
</gene>
<dbReference type="OrthoDB" id="5432219at2"/>
<dbReference type="InterPro" id="IPR012340">
    <property type="entry name" value="NA-bd_OB-fold"/>
</dbReference>
<evidence type="ECO:0000256" key="1">
    <source>
        <dbReference type="ARBA" id="ARBA00004141"/>
    </source>
</evidence>
<evidence type="ECO:0000313" key="8">
    <source>
        <dbReference type="Proteomes" id="UP000321532"/>
    </source>
</evidence>
<keyword evidence="8" id="KW-1185">Reference proteome</keyword>
<evidence type="ECO:0000313" key="7">
    <source>
        <dbReference type="EMBL" id="GEO03540.1"/>
    </source>
</evidence>
<dbReference type="InterPro" id="IPR002810">
    <property type="entry name" value="NfeD-like_C"/>
</dbReference>
<feature type="transmembrane region" description="Helical" evidence="5">
    <location>
        <begin position="42"/>
        <end position="70"/>
    </location>
</feature>
<dbReference type="Gene3D" id="2.40.50.140">
    <property type="entry name" value="Nucleic acid-binding proteins"/>
    <property type="match status" value="1"/>
</dbReference>
<evidence type="ECO:0000259" key="6">
    <source>
        <dbReference type="Pfam" id="PF01957"/>
    </source>
</evidence>
<dbReference type="InterPro" id="IPR052165">
    <property type="entry name" value="Membrane_assoc_protease"/>
</dbReference>